<proteinExistence type="predicted"/>
<dbReference type="WBParaSite" id="HPBE_0001610701-mRNA-1">
    <property type="protein sequence ID" value="HPBE_0001610701-mRNA-1"/>
    <property type="gene ID" value="HPBE_0001610701"/>
</dbReference>
<reference evidence="1 2" key="1">
    <citation type="submission" date="2018-11" db="EMBL/GenBank/DDBJ databases">
        <authorList>
            <consortium name="Pathogen Informatics"/>
        </authorList>
    </citation>
    <scope>NUCLEOTIDE SEQUENCE [LARGE SCALE GENOMIC DNA]</scope>
</reference>
<accession>A0A3P8ALQ3</accession>
<name>A0A183G3T9_HELPZ</name>
<organism evidence="2 3">
    <name type="scientific">Heligmosomoides polygyrus</name>
    <name type="common">Parasitic roundworm</name>
    <dbReference type="NCBI Taxonomy" id="6339"/>
    <lineage>
        <taxon>Eukaryota</taxon>
        <taxon>Metazoa</taxon>
        <taxon>Ecdysozoa</taxon>
        <taxon>Nematoda</taxon>
        <taxon>Chromadorea</taxon>
        <taxon>Rhabditida</taxon>
        <taxon>Rhabditina</taxon>
        <taxon>Rhabditomorpha</taxon>
        <taxon>Strongyloidea</taxon>
        <taxon>Heligmosomidae</taxon>
        <taxon>Heligmosomoides</taxon>
    </lineage>
</organism>
<evidence type="ECO:0000313" key="2">
    <source>
        <dbReference type="Proteomes" id="UP000050761"/>
    </source>
</evidence>
<dbReference type="EMBL" id="UZAH01029226">
    <property type="protein sequence ID" value="VDP04970.1"/>
    <property type="molecule type" value="Genomic_DNA"/>
</dbReference>
<dbReference type="AlphaFoldDB" id="A0A183G3T9"/>
<reference evidence="3" key="2">
    <citation type="submission" date="2019-09" db="UniProtKB">
        <authorList>
            <consortium name="WormBaseParasite"/>
        </authorList>
    </citation>
    <scope>IDENTIFICATION</scope>
</reference>
<gene>
    <name evidence="1" type="ORF">HPBE_LOCUS16106</name>
</gene>
<sequence>METAAPETVERGKADSQQVLSIDRVERFNGGGEHVRRAINLARPRPRNQGRDHEALRVTKPGEVIQVFDVRGEVDIIFYVIMEGESSQQQPLDAANEEEITVDSFTEQGQSRQSSSLLAPVFKREEYAKQYEFNATIIRKLLLRQEYQEISPVVTDAFRDLQTRNETLKIVNDYPEVLQFLFFHK</sequence>
<dbReference type="Proteomes" id="UP000050761">
    <property type="component" value="Unassembled WGS sequence"/>
</dbReference>
<evidence type="ECO:0000313" key="1">
    <source>
        <dbReference type="EMBL" id="VDP04970.1"/>
    </source>
</evidence>
<keyword evidence="2" id="KW-1185">Reference proteome</keyword>
<accession>A0A183G3T9</accession>
<protein>
    <submittedName>
        <fullName evidence="1 3">Uncharacterized protein</fullName>
    </submittedName>
</protein>
<evidence type="ECO:0000313" key="3">
    <source>
        <dbReference type="WBParaSite" id="HPBE_0001610701-mRNA-1"/>
    </source>
</evidence>